<organism evidence="9 10">
    <name type="scientific">Trichogramma kaykai</name>
    <dbReference type="NCBI Taxonomy" id="54128"/>
    <lineage>
        <taxon>Eukaryota</taxon>
        <taxon>Metazoa</taxon>
        <taxon>Ecdysozoa</taxon>
        <taxon>Arthropoda</taxon>
        <taxon>Hexapoda</taxon>
        <taxon>Insecta</taxon>
        <taxon>Pterygota</taxon>
        <taxon>Neoptera</taxon>
        <taxon>Endopterygota</taxon>
        <taxon>Hymenoptera</taxon>
        <taxon>Apocrita</taxon>
        <taxon>Proctotrupomorpha</taxon>
        <taxon>Chalcidoidea</taxon>
        <taxon>Trichogrammatidae</taxon>
        <taxon>Trichogramma</taxon>
    </lineage>
</organism>
<feature type="transmembrane region" description="Helical" evidence="6">
    <location>
        <begin position="320"/>
        <end position="350"/>
    </location>
</feature>
<sequence length="493" mass="57307">MQRQGVDFNETFSPVLRYDSFRVLLVYIIQEDPEILTLDVCSTFPYGELEEQIYMVVPEGIMPKDVGDNNTKDVMCLLRKSLYGLKQAPRCRNARFKKLLYKNNLHANKCIFTKSVKGEKIILALFVDDVKILDLQAKFHFFSLGYICPHSYNPADFFISTLFSDHFKISPTNKTQRICDAFLSSHFHKKLDFKLELSIHEIQSKMISNPWNKKKLRCHTFSCHRTLLLIQRGFLQIYRSSSIRWLQILQKIMIAIISGLCFFGSINLDQLGIQATQGVIFILVSENTFFPMYSTLSLIPQELPLFLREYKTGMFSVKEYYISKVLTLFPGLVIESVIFTFIVCILSGLFPQFISLLETIMIVILTINVSSACVAFKNISLAMAYLVPFDYILMITMGSFIKLSSLPLYIQWVKYFSWLLYSTETISIIHWKDINNISCYPNDEDLPCIEDGNQVLQYFDFQEDNFTQDIIFMISLYFMFHFLGYIILLKKSS</sequence>
<keyword evidence="4 6" id="KW-1133">Transmembrane helix</keyword>
<keyword evidence="5 6" id="KW-0472">Membrane</keyword>
<feature type="transmembrane region" description="Helical" evidence="6">
    <location>
        <begin position="391"/>
        <end position="410"/>
    </location>
</feature>
<reference evidence="9 10" key="1">
    <citation type="journal article" date="2024" name="bioRxiv">
        <title>A reference genome for Trichogramma kaykai: A tiny desert-dwelling parasitoid wasp with competing sex-ratio distorters.</title>
        <authorList>
            <person name="Culotta J."/>
            <person name="Lindsey A.R."/>
        </authorList>
    </citation>
    <scope>NUCLEOTIDE SEQUENCE [LARGE SCALE GENOMIC DNA]</scope>
    <source>
        <strain evidence="9 10">KSX58</strain>
    </source>
</reference>
<evidence type="ECO:0000256" key="4">
    <source>
        <dbReference type="ARBA" id="ARBA00022989"/>
    </source>
</evidence>
<evidence type="ECO:0008006" key="11">
    <source>
        <dbReference type="Google" id="ProtNLM"/>
    </source>
</evidence>
<evidence type="ECO:0000256" key="2">
    <source>
        <dbReference type="ARBA" id="ARBA00022448"/>
    </source>
</evidence>
<evidence type="ECO:0000259" key="7">
    <source>
        <dbReference type="Pfam" id="PF01061"/>
    </source>
</evidence>
<dbReference type="InterPro" id="IPR050352">
    <property type="entry name" value="ABCG_transporters"/>
</dbReference>
<comment type="subcellular location">
    <subcellularLocation>
        <location evidence="1">Membrane</location>
        <topology evidence="1">Multi-pass membrane protein</topology>
    </subcellularLocation>
</comment>
<accession>A0ABD2WJY4</accession>
<dbReference type="EMBL" id="JBJJXI010000097">
    <property type="protein sequence ID" value="KAL3393413.1"/>
    <property type="molecule type" value="Genomic_DNA"/>
</dbReference>
<keyword evidence="3 6" id="KW-0812">Transmembrane</keyword>
<evidence type="ECO:0000313" key="9">
    <source>
        <dbReference type="EMBL" id="KAL3393413.1"/>
    </source>
</evidence>
<keyword evidence="10" id="KW-1185">Reference proteome</keyword>
<name>A0ABD2WJY4_9HYME</name>
<comment type="caution">
    <text evidence="9">The sequence shown here is derived from an EMBL/GenBank/DDBJ whole genome shotgun (WGS) entry which is preliminary data.</text>
</comment>
<evidence type="ECO:0000256" key="1">
    <source>
        <dbReference type="ARBA" id="ARBA00004141"/>
    </source>
</evidence>
<dbReference type="PANTHER" id="PTHR48041:SF139">
    <property type="entry name" value="PROTEIN SCARLET"/>
    <property type="match status" value="1"/>
</dbReference>
<dbReference type="AlphaFoldDB" id="A0ABD2WJY4"/>
<keyword evidence="2" id="KW-0813">Transport</keyword>
<proteinExistence type="predicted"/>
<dbReference type="InterPro" id="IPR013103">
    <property type="entry name" value="RVT_2"/>
</dbReference>
<gene>
    <name evidence="9" type="ORF">TKK_012096</name>
</gene>
<evidence type="ECO:0000313" key="10">
    <source>
        <dbReference type="Proteomes" id="UP001627154"/>
    </source>
</evidence>
<feature type="domain" description="Reverse transcriptase Ty1/copia-type" evidence="8">
    <location>
        <begin position="2"/>
        <end position="133"/>
    </location>
</feature>
<feature type="transmembrane region" description="Helical" evidence="6">
    <location>
        <begin position="248"/>
        <end position="266"/>
    </location>
</feature>
<dbReference type="GO" id="GO:0016020">
    <property type="term" value="C:membrane"/>
    <property type="evidence" value="ECO:0007669"/>
    <property type="project" value="UniProtKB-SubCell"/>
</dbReference>
<feature type="transmembrane region" description="Helical" evidence="6">
    <location>
        <begin position="470"/>
        <end position="489"/>
    </location>
</feature>
<dbReference type="Proteomes" id="UP001627154">
    <property type="component" value="Unassembled WGS sequence"/>
</dbReference>
<feature type="domain" description="ABC-2 type transporter transmembrane" evidence="7">
    <location>
        <begin position="227"/>
        <end position="428"/>
    </location>
</feature>
<evidence type="ECO:0000256" key="5">
    <source>
        <dbReference type="ARBA" id="ARBA00023136"/>
    </source>
</evidence>
<evidence type="ECO:0000256" key="3">
    <source>
        <dbReference type="ARBA" id="ARBA00022692"/>
    </source>
</evidence>
<evidence type="ECO:0000256" key="6">
    <source>
        <dbReference type="SAM" id="Phobius"/>
    </source>
</evidence>
<dbReference type="Pfam" id="PF07727">
    <property type="entry name" value="RVT_2"/>
    <property type="match status" value="1"/>
</dbReference>
<dbReference type="InterPro" id="IPR013525">
    <property type="entry name" value="ABC2_TM"/>
</dbReference>
<protein>
    <recommendedName>
        <fullName evidence="11">ABC-2 type transporter domain-containing protein</fullName>
    </recommendedName>
</protein>
<dbReference type="PANTHER" id="PTHR48041">
    <property type="entry name" value="ABC TRANSPORTER G FAMILY MEMBER 28"/>
    <property type="match status" value="1"/>
</dbReference>
<evidence type="ECO:0000259" key="8">
    <source>
        <dbReference type="Pfam" id="PF07727"/>
    </source>
</evidence>
<feature type="transmembrane region" description="Helical" evidence="6">
    <location>
        <begin position="356"/>
        <end position="379"/>
    </location>
</feature>
<dbReference type="Pfam" id="PF01061">
    <property type="entry name" value="ABC2_membrane"/>
    <property type="match status" value="1"/>
</dbReference>